<dbReference type="SMART" id="SM00388">
    <property type="entry name" value="HisKA"/>
    <property type="match status" value="1"/>
</dbReference>
<evidence type="ECO:0000256" key="4">
    <source>
        <dbReference type="ARBA" id="ARBA00022553"/>
    </source>
</evidence>
<dbReference type="SUPFAM" id="SSF47384">
    <property type="entry name" value="Homodimeric domain of signal transducing histidine kinase"/>
    <property type="match status" value="1"/>
</dbReference>
<dbReference type="CDD" id="cd00082">
    <property type="entry name" value="HisKA"/>
    <property type="match status" value="1"/>
</dbReference>
<dbReference type="SMART" id="SM00387">
    <property type="entry name" value="HATPase_c"/>
    <property type="match status" value="1"/>
</dbReference>
<dbReference type="InterPro" id="IPR029016">
    <property type="entry name" value="GAF-like_dom_sf"/>
</dbReference>
<evidence type="ECO:0000313" key="13">
    <source>
        <dbReference type="Proteomes" id="UP001476950"/>
    </source>
</evidence>
<dbReference type="InterPro" id="IPR016132">
    <property type="entry name" value="Phyto_chromo_attachment"/>
</dbReference>
<evidence type="ECO:0000256" key="6">
    <source>
        <dbReference type="ARBA" id="ARBA00022777"/>
    </source>
</evidence>
<dbReference type="RefSeq" id="WP_190455297.1">
    <property type="nucleotide sequence ID" value="NZ_JAMPLM010000004.1"/>
</dbReference>
<dbReference type="CDD" id="cd16922">
    <property type="entry name" value="HATPase_EvgS-ArcB-TorS-like"/>
    <property type="match status" value="1"/>
</dbReference>
<feature type="modified residue" description="4-aspartylphosphate" evidence="8">
    <location>
        <position position="894"/>
    </location>
</feature>
<comment type="caution">
    <text evidence="12">The sequence shown here is derived from an EMBL/GenBank/DDBJ whole genome shotgun (WGS) entry which is preliminary data.</text>
</comment>
<dbReference type="PANTHER" id="PTHR43047:SF63">
    <property type="entry name" value="HISTIDINE KINASE"/>
    <property type="match status" value="1"/>
</dbReference>
<keyword evidence="7" id="KW-0902">Two-component regulatory system</keyword>
<dbReference type="InterPro" id="IPR001789">
    <property type="entry name" value="Sig_transdc_resp-reg_receiver"/>
</dbReference>
<dbReference type="SMART" id="SM00065">
    <property type="entry name" value="GAF"/>
    <property type="match status" value="3"/>
</dbReference>
<evidence type="ECO:0000256" key="7">
    <source>
        <dbReference type="ARBA" id="ARBA00023012"/>
    </source>
</evidence>
<gene>
    <name evidence="12" type="ORF">NDI38_07950</name>
</gene>
<feature type="domain" description="Histidine kinase" evidence="10">
    <location>
        <begin position="596"/>
        <end position="814"/>
    </location>
</feature>
<dbReference type="EC" id="2.7.13.3" evidence="3"/>
<evidence type="ECO:0000313" key="12">
    <source>
        <dbReference type="EMBL" id="MEP1058370.1"/>
    </source>
</evidence>
<dbReference type="PROSITE" id="PS50110">
    <property type="entry name" value="RESPONSE_REGULATORY"/>
    <property type="match status" value="1"/>
</dbReference>
<dbReference type="SMART" id="SM00448">
    <property type="entry name" value="REC"/>
    <property type="match status" value="1"/>
</dbReference>
<dbReference type="EMBL" id="JAMPLM010000004">
    <property type="protein sequence ID" value="MEP1058370.1"/>
    <property type="molecule type" value="Genomic_DNA"/>
</dbReference>
<evidence type="ECO:0000259" key="11">
    <source>
        <dbReference type="PROSITE" id="PS50110"/>
    </source>
</evidence>
<dbReference type="InterPro" id="IPR036890">
    <property type="entry name" value="HATPase_C_sf"/>
</dbReference>
<feature type="domain" description="Phytochrome chromophore attachment site" evidence="9">
    <location>
        <begin position="242"/>
        <end position="378"/>
    </location>
</feature>
<sequence>MPPANLPENETARLAALCQYNILDTPAEAAFDEIATLAAALCDTPIALVSLVDSTRQWFKAKIGLAVEETEREVAFCGHAILQPDLLIVPDASQDQRFADNPFVLDDPQIRFYAGAPLLTAEGHAMGTLCVIDSVPRDLSLEQAQALRVLARQVMTQLELRRHVKDLAQTVAQVTESERALQIAQATLESQVSDRTAALVQTNATLQVEINERLQAEKQLQQQVEHNRLLGAIAARIRESLQLDDILQTAVAEVRHFLQVDRVALYEIEVNQGGRFVVESVAPGCPSILGLVLHDHCFETDYAAQYQQGRISAIDDIEQAELSPCYREVLAPLKLRALLLVPIIFKEQLWGLLCMHHCSAPRPWQDFELSALQQLATQVAIGMQQAQLFQQVQQQAQREQLLNQISRALNASLDPNHILQEIVNQIGACFSVERVVVFALVAEQMQVLNEWRANDQVASLLHCRAPLNLWTAWLDPTSACYAPQLFQMPLLTAEQPASTEPGQQPSPSLAVLHVPINIGDQFLGGLCLHTTASQHTFTADELSLLEQIAAQAAIALCNAQSYERLEQLVQQRTQALEQEKLRSEAANRAKSEFLANMSHELRTPLNAVLGLSQMLQRELFGSLNPKQQEYVTCIHSSGNHLLLLINDILDLAKVEAGKEELALLPLSVSKLCAYCLTLVQERAFEQGLRLISHIDPRVSFCMADERRLKQILINLLSNAIKFTSVGDVSLTVQKQPQGLTFTVSDTGIGMAEAQIPLLFQPFVQLDSRLNRRYEGTGLGLALARELAQLHGGDITVESTLGQGSQFTLYLPDEPPGLKQIQPVTNLLIPSPRHTLSQRQTASSRRILVVEDDIASAMLLQDFLQALGHRVEHWADGSNFLERVQLFRPALILLDVQLPHGITGFDLLTALRQEAALYQLPVVMVTAMAMQGDRERCLAAGATDYLSKPIQTVQIESLLSQYLSVT</sequence>
<dbReference type="Gene3D" id="1.10.287.130">
    <property type="match status" value="1"/>
</dbReference>
<dbReference type="InterPro" id="IPR005467">
    <property type="entry name" value="His_kinase_dom"/>
</dbReference>
<dbReference type="PANTHER" id="PTHR43047">
    <property type="entry name" value="TWO-COMPONENT HISTIDINE PROTEIN KINASE"/>
    <property type="match status" value="1"/>
</dbReference>
<dbReference type="Gene3D" id="3.30.450.40">
    <property type="match status" value="3"/>
</dbReference>
<dbReference type="InterPro" id="IPR003661">
    <property type="entry name" value="HisK_dim/P_dom"/>
</dbReference>
<evidence type="ECO:0000256" key="5">
    <source>
        <dbReference type="ARBA" id="ARBA00022679"/>
    </source>
</evidence>
<feature type="domain" description="Response regulatory" evidence="11">
    <location>
        <begin position="845"/>
        <end position="962"/>
    </location>
</feature>
<dbReference type="InterPro" id="IPR011006">
    <property type="entry name" value="CheY-like_superfamily"/>
</dbReference>
<keyword evidence="4 8" id="KW-0597">Phosphoprotein</keyword>
<dbReference type="PRINTS" id="PR00344">
    <property type="entry name" value="BCTRLSENSOR"/>
</dbReference>
<dbReference type="InterPro" id="IPR003594">
    <property type="entry name" value="HATPase_dom"/>
</dbReference>
<proteinExistence type="inferred from homology"/>
<evidence type="ECO:0000259" key="10">
    <source>
        <dbReference type="PROSITE" id="PS50109"/>
    </source>
</evidence>
<dbReference type="Gene3D" id="3.40.50.2300">
    <property type="match status" value="1"/>
</dbReference>
<comment type="similarity">
    <text evidence="2">In the N-terminal section; belongs to the phytochrome family.</text>
</comment>
<protein>
    <recommendedName>
        <fullName evidence="3">histidine kinase</fullName>
        <ecNumber evidence="3">2.7.13.3</ecNumber>
    </recommendedName>
</protein>
<dbReference type="PROSITE" id="PS50109">
    <property type="entry name" value="HIS_KIN"/>
    <property type="match status" value="1"/>
</dbReference>
<dbReference type="Pfam" id="PF00072">
    <property type="entry name" value="Response_reg"/>
    <property type="match status" value="1"/>
</dbReference>
<evidence type="ECO:0000259" key="9">
    <source>
        <dbReference type="PROSITE" id="PS50046"/>
    </source>
</evidence>
<accession>A0ABV0KGQ3</accession>
<dbReference type="Proteomes" id="UP001476950">
    <property type="component" value="Unassembled WGS sequence"/>
</dbReference>
<dbReference type="InterPro" id="IPR004358">
    <property type="entry name" value="Sig_transdc_His_kin-like_C"/>
</dbReference>
<keyword evidence="5" id="KW-0808">Transferase</keyword>
<reference evidence="12 13" key="1">
    <citation type="submission" date="2022-04" db="EMBL/GenBank/DDBJ databases">
        <title>Positive selection, recombination, and allopatry shape intraspecific diversity of widespread and dominant cyanobacteria.</title>
        <authorList>
            <person name="Wei J."/>
            <person name="Shu W."/>
            <person name="Hu C."/>
        </authorList>
    </citation>
    <scope>NUCLEOTIDE SEQUENCE [LARGE SCALE GENOMIC DNA]</scope>
    <source>
        <strain evidence="12 13">AS-A4</strain>
    </source>
</reference>
<dbReference type="InterPro" id="IPR003018">
    <property type="entry name" value="GAF"/>
</dbReference>
<name>A0ABV0KGQ3_9CYAN</name>
<dbReference type="SUPFAM" id="SSF52172">
    <property type="entry name" value="CheY-like"/>
    <property type="match status" value="1"/>
</dbReference>
<comment type="catalytic activity">
    <reaction evidence="1">
        <text>ATP + protein L-histidine = ADP + protein N-phospho-L-histidine.</text>
        <dbReference type="EC" id="2.7.13.3"/>
    </reaction>
</comment>
<dbReference type="Gene3D" id="3.30.565.10">
    <property type="entry name" value="Histidine kinase-like ATPase, C-terminal domain"/>
    <property type="match status" value="1"/>
</dbReference>
<dbReference type="Pfam" id="PF01590">
    <property type="entry name" value="GAF"/>
    <property type="match status" value="3"/>
</dbReference>
<dbReference type="Pfam" id="PF02518">
    <property type="entry name" value="HATPase_c"/>
    <property type="match status" value="1"/>
</dbReference>
<evidence type="ECO:0000256" key="2">
    <source>
        <dbReference type="ARBA" id="ARBA00006402"/>
    </source>
</evidence>
<dbReference type="SUPFAM" id="SSF55781">
    <property type="entry name" value="GAF domain-like"/>
    <property type="match status" value="3"/>
</dbReference>
<keyword evidence="6" id="KW-0418">Kinase</keyword>
<dbReference type="InterPro" id="IPR036097">
    <property type="entry name" value="HisK_dim/P_sf"/>
</dbReference>
<evidence type="ECO:0000256" key="1">
    <source>
        <dbReference type="ARBA" id="ARBA00000085"/>
    </source>
</evidence>
<dbReference type="Pfam" id="PF00512">
    <property type="entry name" value="HisKA"/>
    <property type="match status" value="1"/>
</dbReference>
<evidence type="ECO:0000256" key="3">
    <source>
        <dbReference type="ARBA" id="ARBA00012438"/>
    </source>
</evidence>
<dbReference type="PROSITE" id="PS50046">
    <property type="entry name" value="PHYTOCHROME_2"/>
    <property type="match status" value="1"/>
</dbReference>
<organism evidence="12 13">
    <name type="scientific">Stenomitos frigidus AS-A4</name>
    <dbReference type="NCBI Taxonomy" id="2933935"/>
    <lineage>
        <taxon>Bacteria</taxon>
        <taxon>Bacillati</taxon>
        <taxon>Cyanobacteriota</taxon>
        <taxon>Cyanophyceae</taxon>
        <taxon>Leptolyngbyales</taxon>
        <taxon>Leptolyngbyaceae</taxon>
        <taxon>Stenomitos</taxon>
    </lineage>
</organism>
<evidence type="ECO:0000256" key="8">
    <source>
        <dbReference type="PROSITE-ProRule" id="PRU00169"/>
    </source>
</evidence>
<dbReference type="SUPFAM" id="SSF55874">
    <property type="entry name" value="ATPase domain of HSP90 chaperone/DNA topoisomerase II/histidine kinase"/>
    <property type="match status" value="1"/>
</dbReference>
<keyword evidence="13" id="KW-1185">Reference proteome</keyword>